<dbReference type="PANTHER" id="PTHR34475">
    <property type="match status" value="1"/>
</dbReference>
<dbReference type="AlphaFoldDB" id="A0A6L5YC72"/>
<dbReference type="InterPro" id="IPR010982">
    <property type="entry name" value="Lambda_DNA-bd_dom_sf"/>
</dbReference>
<keyword evidence="2" id="KW-0812">Transmembrane</keyword>
<keyword evidence="2" id="KW-1133">Transmembrane helix</keyword>
<evidence type="ECO:0000313" key="4">
    <source>
        <dbReference type="EMBL" id="MST55841.1"/>
    </source>
</evidence>
<dbReference type="PANTHER" id="PTHR34475:SF1">
    <property type="entry name" value="CYTOSKELETON PROTEIN RODZ"/>
    <property type="match status" value="1"/>
</dbReference>
<gene>
    <name evidence="4" type="ORF">FYJ74_07335</name>
</gene>
<dbReference type="RefSeq" id="WP_154528936.1">
    <property type="nucleotide sequence ID" value="NZ_JAXDZJ010000224.1"/>
</dbReference>
<dbReference type="InterPro" id="IPR050400">
    <property type="entry name" value="Bact_Cytoskel_RodZ"/>
</dbReference>
<sequence>MKDANIPTSDRKKDEPRSLQELGAELQRLRESKNLTLDDISAATCIRKNFLEDIEAGNFVRFKALVYARGFVRTCTTLLGAPELWNEYRQQLTIDTFGPPQGASEFTARSESAGRRHSMMPPSSARAGAANMGLPARGFRHSSARRNGVLLLVLLTVGALGGLWFNWDRLRGEVSKLQREQAYDEMKSREAEQARHDEMQKAEEAAVQREMQARRQTENAGAESDAEKALASAERPAVMPEETGEAAVKPALTIRASGDCWLRVREGDKDLLVTTVREGFEQTFPLDRTLSVRFGAGQNVQVSTNGTDFSSPGAGVQRLEYRPDGSSLKVRK</sequence>
<reference evidence="4 5" key="1">
    <citation type="submission" date="2019-08" db="EMBL/GenBank/DDBJ databases">
        <title>In-depth cultivation of the pig gut microbiome towards novel bacterial diversity and tailored functional studies.</title>
        <authorList>
            <person name="Wylensek D."/>
            <person name="Hitch T.C.A."/>
            <person name="Clavel T."/>
        </authorList>
    </citation>
    <scope>NUCLEOTIDE SEQUENCE [LARGE SCALE GENOMIC DNA]</scope>
    <source>
        <strain evidence="4 5">SM-530-WT-4B</strain>
    </source>
</reference>
<feature type="region of interest" description="Disordered" evidence="1">
    <location>
        <begin position="99"/>
        <end position="128"/>
    </location>
</feature>
<dbReference type="EMBL" id="VUNH01000007">
    <property type="protein sequence ID" value="MST55841.1"/>
    <property type="molecule type" value="Genomic_DNA"/>
</dbReference>
<protein>
    <submittedName>
        <fullName evidence="4">DUF4115 domain-containing protein</fullName>
    </submittedName>
</protein>
<dbReference type="Gene3D" id="1.10.260.40">
    <property type="entry name" value="lambda repressor-like DNA-binding domains"/>
    <property type="match status" value="1"/>
</dbReference>
<dbReference type="Pfam" id="PF13413">
    <property type="entry name" value="HTH_25"/>
    <property type="match status" value="1"/>
</dbReference>
<feature type="transmembrane region" description="Helical" evidence="2">
    <location>
        <begin position="149"/>
        <end position="167"/>
    </location>
</feature>
<keyword evidence="2" id="KW-0472">Membrane</keyword>
<keyword evidence="5" id="KW-1185">Reference proteome</keyword>
<feature type="compositionally biased region" description="Basic and acidic residues" evidence="1">
    <location>
        <begin position="185"/>
        <end position="217"/>
    </location>
</feature>
<evidence type="ECO:0000256" key="1">
    <source>
        <dbReference type="SAM" id="MobiDB-lite"/>
    </source>
</evidence>
<feature type="region of interest" description="Disordered" evidence="1">
    <location>
        <begin position="185"/>
        <end position="244"/>
    </location>
</feature>
<organism evidence="4 5">
    <name type="scientific">Pyramidobacter porci</name>
    <dbReference type="NCBI Taxonomy" id="2605789"/>
    <lineage>
        <taxon>Bacteria</taxon>
        <taxon>Thermotogati</taxon>
        <taxon>Synergistota</taxon>
        <taxon>Synergistia</taxon>
        <taxon>Synergistales</taxon>
        <taxon>Dethiosulfovibrionaceae</taxon>
        <taxon>Pyramidobacter</taxon>
    </lineage>
</organism>
<dbReference type="Proteomes" id="UP000473699">
    <property type="component" value="Unassembled WGS sequence"/>
</dbReference>
<proteinExistence type="predicted"/>
<evidence type="ECO:0000313" key="5">
    <source>
        <dbReference type="Proteomes" id="UP000473699"/>
    </source>
</evidence>
<dbReference type="InterPro" id="IPR001387">
    <property type="entry name" value="Cro/C1-type_HTH"/>
</dbReference>
<feature type="domain" description="Cytoskeleton protein RodZ-like C-terminal" evidence="3">
    <location>
        <begin position="253"/>
        <end position="314"/>
    </location>
</feature>
<dbReference type="GO" id="GO:0003677">
    <property type="term" value="F:DNA binding"/>
    <property type="evidence" value="ECO:0007669"/>
    <property type="project" value="InterPro"/>
</dbReference>
<evidence type="ECO:0000256" key="2">
    <source>
        <dbReference type="SAM" id="Phobius"/>
    </source>
</evidence>
<dbReference type="Pfam" id="PF13464">
    <property type="entry name" value="RodZ_C"/>
    <property type="match status" value="1"/>
</dbReference>
<name>A0A6L5YC72_9BACT</name>
<comment type="caution">
    <text evidence="4">The sequence shown here is derived from an EMBL/GenBank/DDBJ whole genome shotgun (WGS) entry which is preliminary data.</text>
</comment>
<dbReference type="InterPro" id="IPR025194">
    <property type="entry name" value="RodZ-like_C"/>
</dbReference>
<dbReference type="CDD" id="cd00093">
    <property type="entry name" value="HTH_XRE"/>
    <property type="match status" value="1"/>
</dbReference>
<evidence type="ECO:0000259" key="3">
    <source>
        <dbReference type="Pfam" id="PF13464"/>
    </source>
</evidence>
<feature type="region of interest" description="Disordered" evidence="1">
    <location>
        <begin position="303"/>
        <end position="332"/>
    </location>
</feature>
<accession>A0A6L5YC72</accession>